<dbReference type="PROSITE" id="PS51257">
    <property type="entry name" value="PROKAR_LIPOPROTEIN"/>
    <property type="match status" value="1"/>
</dbReference>
<organism evidence="2 3">
    <name type="scientific">Solihabitans fulvus</name>
    <dbReference type="NCBI Taxonomy" id="1892852"/>
    <lineage>
        <taxon>Bacteria</taxon>
        <taxon>Bacillati</taxon>
        <taxon>Actinomycetota</taxon>
        <taxon>Actinomycetes</taxon>
        <taxon>Pseudonocardiales</taxon>
        <taxon>Pseudonocardiaceae</taxon>
        <taxon>Solihabitans</taxon>
    </lineage>
</organism>
<name>A0A5B2WNH2_9PSEU</name>
<evidence type="ECO:0000313" key="2">
    <source>
        <dbReference type="EMBL" id="KAA2252212.1"/>
    </source>
</evidence>
<feature type="signal peptide" evidence="1">
    <location>
        <begin position="1"/>
        <end position="20"/>
    </location>
</feature>
<sequence>MRRVRTVAAAIVIAAALVTAACSGSDKPAADPNGPVTMTWWHNGSSEPLKSLWQQVADDYHAAHPNVSFKVEPIQNEQFQTKVPLALQSDSPPDLYQQWGGGNLASQVTSGKVMDITSQTSGLLGPVAEGWQVGGKQYGLPYVRHAVGFWYRKDLFTKAGVTVPATLDDLNATVAKLRAAGIVPIAIGGKDRWPDAFYWSYFAVRECGKDALAASVKTVKLDDPCYQKAGEDVKALLGTNPFQEAFLGTPAQQGAGSSAGMIAGGQAAMELQGDWQPATMAPLTEDKAFADKVGWFPFPSVPGGKGDQAAMLGGGDGFSCTTKAPPACVDFLKYLTSVDVQKKLAAAGVGLPVNPDAAAALSSAGAKAAVEQVQKAPYTQTYFDIAFPTAVGQALDDAAANLFAGKGDAHSVIDAVNNAATGGR</sequence>
<dbReference type="RefSeq" id="WP_149854441.1">
    <property type="nucleotide sequence ID" value="NZ_VUOB01000076.1"/>
</dbReference>
<dbReference type="InterPro" id="IPR050490">
    <property type="entry name" value="Bact_solute-bd_prot1"/>
</dbReference>
<evidence type="ECO:0000313" key="3">
    <source>
        <dbReference type="Proteomes" id="UP000323454"/>
    </source>
</evidence>
<dbReference type="Proteomes" id="UP000323454">
    <property type="component" value="Unassembled WGS sequence"/>
</dbReference>
<keyword evidence="1" id="KW-0732">Signal</keyword>
<dbReference type="Pfam" id="PF01547">
    <property type="entry name" value="SBP_bac_1"/>
    <property type="match status" value="1"/>
</dbReference>
<dbReference type="InterPro" id="IPR006059">
    <property type="entry name" value="SBP"/>
</dbReference>
<dbReference type="PANTHER" id="PTHR43649">
    <property type="entry name" value="ARABINOSE-BINDING PROTEIN-RELATED"/>
    <property type="match status" value="1"/>
</dbReference>
<gene>
    <name evidence="2" type="ORF">F0L68_36340</name>
</gene>
<dbReference type="AlphaFoldDB" id="A0A5B2WNH2"/>
<dbReference type="SUPFAM" id="SSF53850">
    <property type="entry name" value="Periplasmic binding protein-like II"/>
    <property type="match status" value="1"/>
</dbReference>
<reference evidence="2 3" key="2">
    <citation type="submission" date="2019-09" db="EMBL/GenBank/DDBJ databases">
        <authorList>
            <person name="Jin C."/>
        </authorList>
    </citation>
    <scope>NUCLEOTIDE SEQUENCE [LARGE SCALE GENOMIC DNA]</scope>
    <source>
        <strain evidence="2 3">AN110305</strain>
    </source>
</reference>
<proteinExistence type="predicted"/>
<evidence type="ECO:0000256" key="1">
    <source>
        <dbReference type="SAM" id="SignalP"/>
    </source>
</evidence>
<dbReference type="Gene3D" id="3.40.190.10">
    <property type="entry name" value="Periplasmic binding protein-like II"/>
    <property type="match status" value="2"/>
</dbReference>
<feature type="chain" id="PRO_5039499572" evidence="1">
    <location>
        <begin position="21"/>
        <end position="424"/>
    </location>
</feature>
<comment type="caution">
    <text evidence="2">The sequence shown here is derived from an EMBL/GenBank/DDBJ whole genome shotgun (WGS) entry which is preliminary data.</text>
</comment>
<reference evidence="2 3" key="1">
    <citation type="submission" date="2019-09" db="EMBL/GenBank/DDBJ databases">
        <title>Goodfellowia gen. nov., a new genus of the Pseudonocardineae related to Actinoalloteichus, containing Goodfellowia coeruleoviolacea gen. nov., comb. nov. gen. nov., comb. nov.</title>
        <authorList>
            <person name="Labeda D."/>
        </authorList>
    </citation>
    <scope>NUCLEOTIDE SEQUENCE [LARGE SCALE GENOMIC DNA]</scope>
    <source>
        <strain evidence="2 3">AN110305</strain>
    </source>
</reference>
<dbReference type="OrthoDB" id="8317736at2"/>
<dbReference type="PANTHER" id="PTHR43649:SF14">
    <property type="entry name" value="BLR3389 PROTEIN"/>
    <property type="match status" value="1"/>
</dbReference>
<protein>
    <submittedName>
        <fullName evidence="2">Extracellular solute-binding protein</fullName>
    </submittedName>
</protein>
<keyword evidence="3" id="KW-1185">Reference proteome</keyword>
<accession>A0A5B2WNH2</accession>
<dbReference type="EMBL" id="VUOB01000076">
    <property type="protein sequence ID" value="KAA2252212.1"/>
    <property type="molecule type" value="Genomic_DNA"/>
</dbReference>